<comment type="caution">
    <text evidence="1">The sequence shown here is derived from an EMBL/GenBank/DDBJ whole genome shotgun (WGS) entry which is preliminary data.</text>
</comment>
<organism evidence="1 2">
    <name type="scientific">Fusarium gaditjirri</name>
    <dbReference type="NCBI Taxonomy" id="282569"/>
    <lineage>
        <taxon>Eukaryota</taxon>
        <taxon>Fungi</taxon>
        <taxon>Dikarya</taxon>
        <taxon>Ascomycota</taxon>
        <taxon>Pezizomycotina</taxon>
        <taxon>Sordariomycetes</taxon>
        <taxon>Hypocreomycetidae</taxon>
        <taxon>Hypocreales</taxon>
        <taxon>Nectriaceae</taxon>
        <taxon>Fusarium</taxon>
        <taxon>Fusarium nisikadoi species complex</taxon>
    </lineage>
</organism>
<gene>
    <name evidence="1" type="ORF">FGADI_2682</name>
</gene>
<evidence type="ECO:0000313" key="2">
    <source>
        <dbReference type="Proteomes" id="UP000604273"/>
    </source>
</evidence>
<dbReference type="OrthoDB" id="5080517at2759"/>
<dbReference type="EMBL" id="JABFAI010000058">
    <property type="protein sequence ID" value="KAF4958052.1"/>
    <property type="molecule type" value="Genomic_DNA"/>
</dbReference>
<dbReference type="Pfam" id="PF00922">
    <property type="entry name" value="Phosphoprotein"/>
    <property type="match status" value="1"/>
</dbReference>
<dbReference type="Proteomes" id="UP000604273">
    <property type="component" value="Unassembled WGS sequence"/>
</dbReference>
<accession>A0A8H4X151</accession>
<evidence type="ECO:0000313" key="1">
    <source>
        <dbReference type="EMBL" id="KAF4958052.1"/>
    </source>
</evidence>
<sequence length="190" mass="20926">MIMSTLAVETTATLRVHEAGHVEMEEVSLDINMEDGIDTDSDAEMKDSIDNNLDIEMEDNPGVPTKEDPRELAAATSGQSLCIAMLEMPGSQTTVLQVNARCTLQYTLEIEAYIMIEGHGKRTIGQASRLLARETDGESFFTATQDNSLGVTLLIPGYQDRVLWAEAHWNSRYGIKMMCGISNAAAYLKF</sequence>
<protein>
    <submittedName>
        <fullName evidence="1">Uncharacterized protein</fullName>
    </submittedName>
</protein>
<name>A0A8H4X151_9HYPO</name>
<reference evidence="1" key="2">
    <citation type="submission" date="2020-05" db="EMBL/GenBank/DDBJ databases">
        <authorList>
            <person name="Kim H.-S."/>
            <person name="Proctor R.H."/>
            <person name="Brown D.W."/>
        </authorList>
    </citation>
    <scope>NUCLEOTIDE SEQUENCE</scope>
    <source>
        <strain evidence="1">NRRL 45417</strain>
    </source>
</reference>
<reference evidence="1" key="1">
    <citation type="journal article" date="2020" name="BMC Genomics">
        <title>Correction to: Identification and distribution of gene clusters required for synthesis of sphingolipid metabolism inhibitors in diverse species of the filamentous fungus Fusarium.</title>
        <authorList>
            <person name="Kim H.S."/>
            <person name="Lohmar J.M."/>
            <person name="Busman M."/>
            <person name="Brown D.W."/>
            <person name="Naumann T.A."/>
            <person name="Divon H.H."/>
            <person name="Lysoe E."/>
            <person name="Uhlig S."/>
            <person name="Proctor R.H."/>
        </authorList>
    </citation>
    <scope>NUCLEOTIDE SEQUENCE</scope>
    <source>
        <strain evidence="1">NRRL 45417</strain>
    </source>
</reference>
<keyword evidence="2" id="KW-1185">Reference proteome</keyword>
<proteinExistence type="predicted"/>
<dbReference type="AlphaFoldDB" id="A0A8H4X151"/>